<dbReference type="Gene3D" id="3.40.50.720">
    <property type="entry name" value="NAD(P)-binding Rossmann-like Domain"/>
    <property type="match status" value="1"/>
</dbReference>
<dbReference type="PANTHER" id="PTHR37809:SF1">
    <property type="entry name" value="RIBOSOMAL PROTEIN S12 METHYLTHIOTRANSFERASE ACCESSORY FACTOR YCAO"/>
    <property type="match status" value="1"/>
</dbReference>
<dbReference type="PANTHER" id="PTHR37809">
    <property type="entry name" value="RIBOSOMAL PROTEIN S12 METHYLTHIOTRANSFERASE ACCESSORY FACTOR YCAO"/>
    <property type="match status" value="1"/>
</dbReference>
<keyword evidence="3" id="KW-0689">Ribosomal protein</keyword>
<dbReference type="GO" id="GO:0016740">
    <property type="term" value="F:transferase activity"/>
    <property type="evidence" value="ECO:0007669"/>
    <property type="project" value="UniProtKB-KW"/>
</dbReference>
<dbReference type="PROSITE" id="PS51664">
    <property type="entry name" value="YCAO"/>
    <property type="match status" value="1"/>
</dbReference>
<keyword evidence="3" id="KW-0687">Ribonucleoprotein</keyword>
<dbReference type="Gene3D" id="3.90.930.60">
    <property type="match status" value="1"/>
</dbReference>
<sequence length="749" mass="81104">MTVKHIRFKGHIGVHPVPGDGVFLSLGSRTVVLHGAMIQLLAPLLDGRYTRDEVVERASTSFSADSVRHQLDKLAGAGFLVESDPGEDLRAAGYWELVGVSAACAERRLAHGVVSVTAVGGADAASLVEAARAAGLRVTEQDADLEIVVTDHLLHPDLLAADEKALVSRRPWCVAKLTGGTAFLSPVLEPGRTACWHCAAYSLAGLHIEAAFIERATGDGPVPAEVPVGGNLVSQLTARLAVLHIAQWMAGAGEPDPHVLTFDTVSLRSERHRLVRRPQCPACGDPGLLRARALRPVTLTHRPTHSISGDGRRSLSPEAMFTTYGHLVSPVTGIVTDLTPQETGTDLVHVCTAGHNFALHGPSSRKDRRPLRGRSAGKGASAAQAKAGALGEAIERFSAVWQGDEHRIRATYRDLAGEAVHPDALQLYSERQYADRAEWNTRRIAFHRVPEPFDENATHDWSPVWSLTGQRHVHVPTAALYYRYPHVPVAGRFIYADSNGSAAGGTREEAVLQGLLELVERDSVAVWWYNRVRRPAASVDSLTLAHLTTWQEAHAALGREAWVLDLTSDLGIPVAAAISRRTDSPAESILMGFGADLDMGVAVSKAMSEANQLLPVAAGAESRTLPPTPEDELSLHWWRTATVENQPYLRPLLDGVDAAATGLPVRKRTDPLSDVEALRQALEKSGMEVLVADQTRPDIDMPVVKVMVPGLRHFWPRFAPGRLYDVPVRLGWLAAPTAEEDLNPIRMFL</sequence>
<dbReference type="GO" id="GO:0005840">
    <property type="term" value="C:ribosome"/>
    <property type="evidence" value="ECO:0007669"/>
    <property type="project" value="UniProtKB-KW"/>
</dbReference>
<reference evidence="3 4" key="1">
    <citation type="submission" date="2016-10" db="EMBL/GenBank/DDBJ databases">
        <authorList>
            <person name="de Groot N.N."/>
        </authorList>
    </citation>
    <scope>NUCLEOTIDE SEQUENCE [LARGE SCALE GENOMIC DNA]</scope>
    <source>
        <strain evidence="3 4">OK461</strain>
    </source>
</reference>
<dbReference type="AlphaFoldDB" id="A0A1I2HRD5"/>
<dbReference type="Proteomes" id="UP000181942">
    <property type="component" value="Unassembled WGS sequence"/>
</dbReference>
<organism evidence="3 4">
    <name type="scientific">Streptomyces mirabilis</name>
    <dbReference type="NCBI Taxonomy" id="68239"/>
    <lineage>
        <taxon>Bacteria</taxon>
        <taxon>Bacillati</taxon>
        <taxon>Actinomycetota</taxon>
        <taxon>Actinomycetes</taxon>
        <taxon>Kitasatosporales</taxon>
        <taxon>Streptomycetaceae</taxon>
        <taxon>Streptomyces</taxon>
    </lineage>
</organism>
<evidence type="ECO:0000256" key="1">
    <source>
        <dbReference type="SAM" id="MobiDB-lite"/>
    </source>
</evidence>
<dbReference type="NCBIfam" id="TIGR00702">
    <property type="entry name" value="YcaO-type kinase domain"/>
    <property type="match status" value="1"/>
</dbReference>
<keyword evidence="3" id="KW-0808">Transferase</keyword>
<dbReference type="Pfam" id="PF02624">
    <property type="entry name" value="YcaO"/>
    <property type="match status" value="1"/>
</dbReference>
<dbReference type="InterPro" id="IPR022291">
    <property type="entry name" value="Bacteriocin_synth_cyclodeHase"/>
</dbReference>
<evidence type="ECO:0000313" key="4">
    <source>
        <dbReference type="Proteomes" id="UP000181942"/>
    </source>
</evidence>
<dbReference type="Gene3D" id="3.30.1330.230">
    <property type="match status" value="2"/>
</dbReference>
<name>A0A1I2HRD5_9ACTN</name>
<proteinExistence type="predicted"/>
<evidence type="ECO:0000313" key="3">
    <source>
        <dbReference type="EMBL" id="SFF31953.1"/>
    </source>
</evidence>
<dbReference type="NCBIfam" id="TIGR03604">
    <property type="entry name" value="TOMM_cyclo_SagD"/>
    <property type="match status" value="1"/>
</dbReference>
<dbReference type="InterPro" id="IPR003776">
    <property type="entry name" value="YcaO-like_dom"/>
</dbReference>
<gene>
    <name evidence="3" type="ORF">SAMN02787118_105322</name>
</gene>
<feature type="compositionally biased region" description="Low complexity" evidence="1">
    <location>
        <begin position="373"/>
        <end position="384"/>
    </location>
</feature>
<dbReference type="Gene3D" id="3.30.40.250">
    <property type="match status" value="1"/>
</dbReference>
<dbReference type="NCBIfam" id="TIGR03882">
    <property type="entry name" value="cyclo_dehyd_2"/>
    <property type="match status" value="1"/>
</dbReference>
<dbReference type="Gene3D" id="3.30.160.660">
    <property type="match status" value="1"/>
</dbReference>
<accession>A0A1I2HRD5</accession>
<dbReference type="EMBL" id="FONR01000005">
    <property type="protein sequence ID" value="SFF31953.1"/>
    <property type="molecule type" value="Genomic_DNA"/>
</dbReference>
<evidence type="ECO:0000259" key="2">
    <source>
        <dbReference type="PROSITE" id="PS51664"/>
    </source>
</evidence>
<feature type="region of interest" description="Disordered" evidence="1">
    <location>
        <begin position="358"/>
        <end position="384"/>
    </location>
</feature>
<protein>
    <submittedName>
        <fullName evidence="3">Ribosomal protein S12 methylthiotransferase accessory factor</fullName>
    </submittedName>
</protein>
<dbReference type="InterPro" id="IPR027624">
    <property type="entry name" value="TOMM_cyclo_SagD"/>
</dbReference>
<feature type="domain" description="YcaO" evidence="2">
    <location>
        <begin position="377"/>
        <end position="749"/>
    </location>
</feature>